<dbReference type="Gene3D" id="1.10.238.10">
    <property type="entry name" value="EF-hand"/>
    <property type="match status" value="2"/>
</dbReference>
<evidence type="ECO:0000256" key="4">
    <source>
        <dbReference type="ARBA" id="ARBA00022737"/>
    </source>
</evidence>
<dbReference type="InterPro" id="IPR028846">
    <property type="entry name" value="Recoverin"/>
</dbReference>
<accession>A0A6V1QDE6</accession>
<dbReference type="PROSITE" id="PS00018">
    <property type="entry name" value="EF_HAND_1"/>
    <property type="match status" value="3"/>
</dbReference>
<dbReference type="InterPro" id="IPR018247">
    <property type="entry name" value="EF_Hand_1_Ca_BS"/>
</dbReference>
<dbReference type="EMBL" id="HBIU01023127">
    <property type="protein sequence ID" value="CAE0632038.1"/>
    <property type="molecule type" value="Transcribed_RNA"/>
</dbReference>
<keyword evidence="5" id="KW-0106">Calcium</keyword>
<gene>
    <name evidence="9" type="ORF">HAKA00212_LOCUS10732</name>
    <name evidence="10" type="ORF">HAKA00212_LOCUS10743</name>
</gene>
<dbReference type="PANTHER" id="PTHR23055:SF178">
    <property type="entry name" value="NEUROCALCIN HOMOLOG"/>
    <property type="match status" value="1"/>
</dbReference>
<name>A0A6V1QDE6_HETAK</name>
<dbReference type="GO" id="GO:0005509">
    <property type="term" value="F:calcium ion binding"/>
    <property type="evidence" value="ECO:0007669"/>
    <property type="project" value="InterPro"/>
</dbReference>
<dbReference type="Pfam" id="PF00627">
    <property type="entry name" value="UBA"/>
    <property type="match status" value="1"/>
</dbReference>
<dbReference type="InterPro" id="IPR009060">
    <property type="entry name" value="UBA-like_sf"/>
</dbReference>
<dbReference type="EMBL" id="HBIU01023116">
    <property type="protein sequence ID" value="CAE0632027.1"/>
    <property type="molecule type" value="Transcribed_RNA"/>
</dbReference>
<evidence type="ECO:0000259" key="8">
    <source>
        <dbReference type="PROSITE" id="PS50222"/>
    </source>
</evidence>
<dbReference type="SUPFAM" id="SSF46934">
    <property type="entry name" value="UBA-like"/>
    <property type="match status" value="1"/>
</dbReference>
<feature type="domain" description="EF-hand" evidence="8">
    <location>
        <begin position="200"/>
        <end position="227"/>
    </location>
</feature>
<evidence type="ECO:0000256" key="1">
    <source>
        <dbReference type="ARBA" id="ARBA00006049"/>
    </source>
</evidence>
<dbReference type="InterPro" id="IPR015940">
    <property type="entry name" value="UBA"/>
</dbReference>
<feature type="domain" description="EF-hand" evidence="8">
    <location>
        <begin position="291"/>
        <end position="326"/>
    </location>
</feature>
<dbReference type="PROSITE" id="PS50030">
    <property type="entry name" value="UBA"/>
    <property type="match status" value="1"/>
</dbReference>
<evidence type="ECO:0000256" key="5">
    <source>
        <dbReference type="ARBA" id="ARBA00022837"/>
    </source>
</evidence>
<dbReference type="InterPro" id="IPR002048">
    <property type="entry name" value="EF_hand_dom"/>
</dbReference>
<proteinExistence type="inferred from homology"/>
<keyword evidence="2" id="KW-0519">Myristate</keyword>
<dbReference type="AlphaFoldDB" id="A0A6V1QDE6"/>
<evidence type="ECO:0000256" key="6">
    <source>
        <dbReference type="ARBA" id="ARBA00023288"/>
    </source>
</evidence>
<dbReference type="InterPro" id="IPR011992">
    <property type="entry name" value="EF-hand-dom_pair"/>
</dbReference>
<evidence type="ECO:0000256" key="3">
    <source>
        <dbReference type="ARBA" id="ARBA00022723"/>
    </source>
</evidence>
<dbReference type="SMART" id="SM00165">
    <property type="entry name" value="UBA"/>
    <property type="match status" value="1"/>
</dbReference>
<feature type="domain" description="EF-hand" evidence="8">
    <location>
        <begin position="239"/>
        <end position="268"/>
    </location>
</feature>
<comment type="similarity">
    <text evidence="1">Belongs to the recoverin family.</text>
</comment>
<keyword evidence="6" id="KW-0449">Lipoprotein</keyword>
<protein>
    <submittedName>
        <fullName evidence="9">Uncharacterized protein</fullName>
    </submittedName>
</protein>
<evidence type="ECO:0000313" key="9">
    <source>
        <dbReference type="EMBL" id="CAE0632027.1"/>
    </source>
</evidence>
<dbReference type="PROSITE" id="PS50222">
    <property type="entry name" value="EF_HAND_2"/>
    <property type="match status" value="4"/>
</dbReference>
<feature type="domain" description="EF-hand" evidence="8">
    <location>
        <begin position="472"/>
        <end position="507"/>
    </location>
</feature>
<dbReference type="Gene3D" id="1.10.8.10">
    <property type="entry name" value="DNA helicase RuvA subunit, C-terminal domain"/>
    <property type="match status" value="1"/>
</dbReference>
<evidence type="ECO:0000313" key="10">
    <source>
        <dbReference type="EMBL" id="CAE0632038.1"/>
    </source>
</evidence>
<sequence>MAPPNEPPTPPPAGISQLTAMGFDEELAARALTAANGNVELACEYCLNGNVPEPSSNEEGGEEENFSIGFLSQGVEASRGALVESFMAMDEEALRNNLDLEDAPELVVQFISGFESAATDGSMNLEEFRRFLAGFLRDRVIRDLFAQQFAESFLQDMMRGPGSPFPHSVVETMRFPTKDEMVELMTNHFELLIPILTNGFFKVWDRDHDGSLTIKELLVTINMIKSVPEDELGPFIVGKFFFEVADADSNGRLDCSEMADFMSEILSVPFSLVRPVLEAVKSVVKGPAMSEASKGFMESLKVLDTNHDGLLSAEEAVSLFAKEPEQTATADARLSETLAAAEPALAQARAELQRVLVLKFELSQRESAPVAEVANALVGAAAGHATQQLDEVRPMLDGMLQEMATAFPFPTQQVLPVFHGLVQQAYGLVRSTACRRCVVAFCNILDKNGDGLVRAADLRAMLELLAPAGEGGVVARISALFKIFDANDNGQLSKEELELMVGKLLDLAAEVGVVCVGVCFSFSVCVFPSHIHNAIYLICKNGIHTLVVCALFQFQTFLQHRSAETFICVPSLAARMVGRWWGRGSTSPRSPRS</sequence>
<dbReference type="SUPFAM" id="SSF47473">
    <property type="entry name" value="EF-hand"/>
    <property type="match status" value="2"/>
</dbReference>
<feature type="domain" description="UBA" evidence="7">
    <location>
        <begin position="3"/>
        <end position="49"/>
    </location>
</feature>
<dbReference type="Pfam" id="PF13202">
    <property type="entry name" value="EF-hand_5"/>
    <property type="match status" value="2"/>
</dbReference>
<reference evidence="9" key="1">
    <citation type="submission" date="2021-01" db="EMBL/GenBank/DDBJ databases">
        <authorList>
            <person name="Corre E."/>
            <person name="Pelletier E."/>
            <person name="Niang G."/>
            <person name="Scheremetjew M."/>
            <person name="Finn R."/>
            <person name="Kale V."/>
            <person name="Holt S."/>
            <person name="Cochrane G."/>
            <person name="Meng A."/>
            <person name="Brown T."/>
            <person name="Cohen L."/>
        </authorList>
    </citation>
    <scope>NUCLEOTIDE SEQUENCE</scope>
    <source>
        <strain evidence="9">CCMP3107</strain>
    </source>
</reference>
<organism evidence="9">
    <name type="scientific">Heterosigma akashiwo</name>
    <name type="common">Chromophytic alga</name>
    <name type="synonym">Heterosigma carterae</name>
    <dbReference type="NCBI Taxonomy" id="2829"/>
    <lineage>
        <taxon>Eukaryota</taxon>
        <taxon>Sar</taxon>
        <taxon>Stramenopiles</taxon>
        <taxon>Ochrophyta</taxon>
        <taxon>Raphidophyceae</taxon>
        <taxon>Chattonellales</taxon>
        <taxon>Chattonellaceae</taxon>
        <taxon>Heterosigma</taxon>
    </lineage>
</organism>
<evidence type="ECO:0000256" key="2">
    <source>
        <dbReference type="ARBA" id="ARBA00022707"/>
    </source>
</evidence>
<evidence type="ECO:0000259" key="7">
    <source>
        <dbReference type="PROSITE" id="PS50030"/>
    </source>
</evidence>
<keyword evidence="4" id="KW-0677">Repeat</keyword>
<dbReference type="SMART" id="SM00054">
    <property type="entry name" value="EFh"/>
    <property type="match status" value="5"/>
</dbReference>
<dbReference type="CDD" id="cd00051">
    <property type="entry name" value="EFh"/>
    <property type="match status" value="1"/>
</dbReference>
<keyword evidence="3" id="KW-0479">Metal-binding</keyword>
<dbReference type="PANTHER" id="PTHR23055">
    <property type="entry name" value="CALCIUM BINDING PROTEINS"/>
    <property type="match status" value="1"/>
</dbReference>